<sequence>MKQVSIGANGPKTACLGIGGMSFADFYGPTSEENSHAILDAAIAAGVTHIDTSNVYGMGRSETAIGTYLRANPAARDHFHIATKGGISKDAQGNRAFDNSPQHLEAALDASLQRLGIDRVDLYYVHRREAARPIEEVAETLAGLVAKGKCRQIGFSEIAPSSLRRAHAVHPVAAVQSEYSLATRFPELGLVQTCAELGTALVAFSPVSRSLLTDTPLAAEVIQTLPFLKSAPRFQQPNLSANLALTEGFRRLAAEMGLPAAGLAIAWCLAKGDHILPIPGTRSVSHFHELVAGANATLTADDIARIETVLPVGWAHGDRYSDEQWNGPERYC</sequence>
<accession>A0ABY8QN55</accession>
<keyword evidence="4" id="KW-1185">Reference proteome</keyword>
<evidence type="ECO:0000313" key="3">
    <source>
        <dbReference type="EMBL" id="WGW05453.1"/>
    </source>
</evidence>
<proteinExistence type="predicted"/>
<dbReference type="InterPro" id="IPR050791">
    <property type="entry name" value="Aldo-Keto_reductase"/>
</dbReference>
<dbReference type="SUPFAM" id="SSF51430">
    <property type="entry name" value="NAD(P)-linked oxidoreductase"/>
    <property type="match status" value="1"/>
</dbReference>
<dbReference type="Proteomes" id="UP001241605">
    <property type="component" value="Chromosome"/>
</dbReference>
<dbReference type="Pfam" id="PF00248">
    <property type="entry name" value="Aldo_ket_red"/>
    <property type="match status" value="1"/>
</dbReference>
<dbReference type="InterPro" id="IPR023210">
    <property type="entry name" value="NADP_OxRdtase_dom"/>
</dbReference>
<gene>
    <name evidence="3" type="ORF">QF118_07870</name>
</gene>
<dbReference type="RefSeq" id="WP_282302077.1">
    <property type="nucleotide sequence ID" value="NZ_CP124616.1"/>
</dbReference>
<feature type="domain" description="NADP-dependent oxidoreductase" evidence="2">
    <location>
        <begin position="16"/>
        <end position="309"/>
    </location>
</feature>
<name>A0ABY8QN55_9RHOB</name>
<keyword evidence="1" id="KW-0560">Oxidoreductase</keyword>
<evidence type="ECO:0000256" key="1">
    <source>
        <dbReference type="ARBA" id="ARBA00023002"/>
    </source>
</evidence>
<dbReference type="PANTHER" id="PTHR43625:SF40">
    <property type="entry name" value="ALDO-KETO REDUCTASE YAKC [NADP(+)]"/>
    <property type="match status" value="1"/>
</dbReference>
<dbReference type="Gene3D" id="3.20.20.100">
    <property type="entry name" value="NADP-dependent oxidoreductase domain"/>
    <property type="match status" value="1"/>
</dbReference>
<reference evidence="3 4" key="1">
    <citation type="submission" date="2023-05" db="EMBL/GenBank/DDBJ databases">
        <title>YMD87, complete Genome.</title>
        <authorList>
            <person name="Zhang J."/>
            <person name="Xu X."/>
        </authorList>
    </citation>
    <scope>NUCLEOTIDE SEQUENCE [LARGE SCALE GENOMIC DNA]</scope>
    <source>
        <strain evidence="3 4">YMD87</strain>
    </source>
</reference>
<organism evidence="3 4">
    <name type="scientific">Tropicibacter oceani</name>
    <dbReference type="NCBI Taxonomy" id="3058420"/>
    <lineage>
        <taxon>Bacteria</taxon>
        <taxon>Pseudomonadati</taxon>
        <taxon>Pseudomonadota</taxon>
        <taxon>Alphaproteobacteria</taxon>
        <taxon>Rhodobacterales</taxon>
        <taxon>Roseobacteraceae</taxon>
        <taxon>Tropicibacter</taxon>
    </lineage>
</organism>
<dbReference type="InterPro" id="IPR036812">
    <property type="entry name" value="NAD(P)_OxRdtase_dom_sf"/>
</dbReference>
<protein>
    <submittedName>
        <fullName evidence="3">Aldo/keto reductase</fullName>
    </submittedName>
</protein>
<evidence type="ECO:0000259" key="2">
    <source>
        <dbReference type="Pfam" id="PF00248"/>
    </source>
</evidence>
<dbReference type="EMBL" id="CP124616">
    <property type="protein sequence ID" value="WGW05453.1"/>
    <property type="molecule type" value="Genomic_DNA"/>
</dbReference>
<evidence type="ECO:0000313" key="4">
    <source>
        <dbReference type="Proteomes" id="UP001241605"/>
    </source>
</evidence>
<dbReference type="PANTHER" id="PTHR43625">
    <property type="entry name" value="AFLATOXIN B1 ALDEHYDE REDUCTASE"/>
    <property type="match status" value="1"/>
</dbReference>